<organism evidence="2">
    <name type="scientific">viral metagenome</name>
    <dbReference type="NCBI Taxonomy" id="1070528"/>
    <lineage>
        <taxon>unclassified sequences</taxon>
        <taxon>metagenomes</taxon>
        <taxon>organismal metagenomes</taxon>
    </lineage>
</organism>
<name>A0A6M3JMP9_9ZZZZ</name>
<protein>
    <recommendedName>
        <fullName evidence="1">3'-5' exoribonuclease Rv2179c-like domain-containing protein</fullName>
    </recommendedName>
</protein>
<dbReference type="InterPro" id="IPR036397">
    <property type="entry name" value="RNaseH_sf"/>
</dbReference>
<dbReference type="Gene3D" id="3.30.420.10">
    <property type="entry name" value="Ribonuclease H-like superfamily/Ribonuclease H"/>
    <property type="match status" value="1"/>
</dbReference>
<dbReference type="AlphaFoldDB" id="A0A6M3JMP9"/>
<feature type="domain" description="3'-5' exoribonuclease Rv2179c-like" evidence="1">
    <location>
        <begin position="3"/>
        <end position="181"/>
    </location>
</feature>
<dbReference type="Pfam" id="PF16473">
    <property type="entry name" value="Rv2179c-like"/>
    <property type="match status" value="1"/>
</dbReference>
<gene>
    <name evidence="2" type="ORF">MM415A03362_0008</name>
</gene>
<proteinExistence type="predicted"/>
<dbReference type="InterPro" id="IPR012337">
    <property type="entry name" value="RNaseH-like_sf"/>
</dbReference>
<sequence>MIIFFDTEFTGLHQKTTLISIGLVAETGKTFYAEFADFDKDQIKNDTWIQKNVLEHIRFFNWRDGSPRSVPSGFSGSQKHTEVCGNKEDIVPILTEWLGLFDGRIEMWSDCLSYDWVLFCNLWGHAFEVPADIYYIPFDICTLFKVKGIDPDINRQEFAQLNHKGPKHHALWDAQVIKMCYERLCLYNG</sequence>
<reference evidence="2" key="1">
    <citation type="submission" date="2020-03" db="EMBL/GenBank/DDBJ databases">
        <title>The deep terrestrial virosphere.</title>
        <authorList>
            <person name="Holmfeldt K."/>
            <person name="Nilsson E."/>
            <person name="Simone D."/>
            <person name="Lopez-Fernandez M."/>
            <person name="Wu X."/>
            <person name="de Brujin I."/>
            <person name="Lundin D."/>
            <person name="Andersson A."/>
            <person name="Bertilsson S."/>
            <person name="Dopson M."/>
        </authorList>
    </citation>
    <scope>NUCLEOTIDE SEQUENCE</scope>
    <source>
        <strain evidence="2">MM415A03362</strain>
    </source>
</reference>
<dbReference type="EMBL" id="MT141848">
    <property type="protein sequence ID" value="QJA71130.1"/>
    <property type="molecule type" value="Genomic_DNA"/>
</dbReference>
<dbReference type="InterPro" id="IPR033390">
    <property type="entry name" value="Rv2179c-like"/>
</dbReference>
<dbReference type="SUPFAM" id="SSF53098">
    <property type="entry name" value="Ribonuclease H-like"/>
    <property type="match status" value="1"/>
</dbReference>
<evidence type="ECO:0000259" key="1">
    <source>
        <dbReference type="Pfam" id="PF16473"/>
    </source>
</evidence>
<accession>A0A6M3JMP9</accession>
<evidence type="ECO:0000313" key="2">
    <source>
        <dbReference type="EMBL" id="QJA71130.1"/>
    </source>
</evidence>
<dbReference type="GO" id="GO:0003676">
    <property type="term" value="F:nucleic acid binding"/>
    <property type="evidence" value="ECO:0007669"/>
    <property type="project" value="InterPro"/>
</dbReference>